<keyword evidence="3" id="KW-1185">Reference proteome</keyword>
<accession>A0AA38P2M6</accession>
<proteinExistence type="predicted"/>
<gene>
    <name evidence="2" type="ORF">F5878DRAFT_325480</name>
</gene>
<organism evidence="2 3">
    <name type="scientific">Lentinula raphanica</name>
    <dbReference type="NCBI Taxonomy" id="153919"/>
    <lineage>
        <taxon>Eukaryota</taxon>
        <taxon>Fungi</taxon>
        <taxon>Dikarya</taxon>
        <taxon>Basidiomycota</taxon>
        <taxon>Agaricomycotina</taxon>
        <taxon>Agaricomycetes</taxon>
        <taxon>Agaricomycetidae</taxon>
        <taxon>Agaricales</taxon>
        <taxon>Marasmiineae</taxon>
        <taxon>Omphalotaceae</taxon>
        <taxon>Lentinula</taxon>
    </lineage>
</organism>
<sequence>MSTQSQRFNANDADVVIRSSDNVDFRLHKKNLEFATGGFPPTTTSSDSGEVVKLDETAATLDIMFQFVYPKRYPPLYKMEFEDLMLLAEAAEKYQVFALMNTCEFHLRKFLEEPYAMRILEFAAAHDYRGLIEELAMVLIDQPLSAIADKIPDYTIYKLWSAYREERMRLLFHANQAPQKPLFSDNMNFSHCNCHNGTWHRIVPVIQQQLQKPSDLNSSHIQAVFKRVQESEPPKPSQCCTRELDRWRSIIMNDIIQIQPFSLSK</sequence>
<dbReference type="Proteomes" id="UP001163846">
    <property type="component" value="Unassembled WGS sequence"/>
</dbReference>
<comment type="caution">
    <text evidence="2">The sequence shown here is derived from an EMBL/GenBank/DDBJ whole genome shotgun (WGS) entry which is preliminary data.</text>
</comment>
<dbReference type="Pfam" id="PF00651">
    <property type="entry name" value="BTB"/>
    <property type="match status" value="1"/>
</dbReference>
<dbReference type="AlphaFoldDB" id="A0AA38P2M6"/>
<dbReference type="EMBL" id="MU806442">
    <property type="protein sequence ID" value="KAJ3835149.1"/>
    <property type="molecule type" value="Genomic_DNA"/>
</dbReference>
<evidence type="ECO:0000313" key="3">
    <source>
        <dbReference type="Proteomes" id="UP001163846"/>
    </source>
</evidence>
<evidence type="ECO:0000259" key="1">
    <source>
        <dbReference type="Pfam" id="PF00651"/>
    </source>
</evidence>
<dbReference type="InterPro" id="IPR000210">
    <property type="entry name" value="BTB/POZ_dom"/>
</dbReference>
<dbReference type="Gene3D" id="3.30.710.10">
    <property type="entry name" value="Potassium Channel Kv1.1, Chain A"/>
    <property type="match status" value="1"/>
</dbReference>
<reference evidence="2" key="1">
    <citation type="submission" date="2022-08" db="EMBL/GenBank/DDBJ databases">
        <authorList>
            <consortium name="DOE Joint Genome Institute"/>
            <person name="Min B."/>
            <person name="Riley R."/>
            <person name="Sierra-Patev S."/>
            <person name="Naranjo-Ortiz M."/>
            <person name="Looney B."/>
            <person name="Konkel Z."/>
            <person name="Slot J.C."/>
            <person name="Sakamoto Y."/>
            <person name="Steenwyk J.L."/>
            <person name="Rokas A."/>
            <person name="Carro J."/>
            <person name="Camarero S."/>
            <person name="Ferreira P."/>
            <person name="Molpeceres G."/>
            <person name="Ruiz-Duenas F.J."/>
            <person name="Serrano A."/>
            <person name="Henrissat B."/>
            <person name="Drula E."/>
            <person name="Hughes K.W."/>
            <person name="Mata J.L."/>
            <person name="Ishikawa N.K."/>
            <person name="Vargas-Isla R."/>
            <person name="Ushijima S."/>
            <person name="Smith C.A."/>
            <person name="Ahrendt S."/>
            <person name="Andreopoulos W."/>
            <person name="He G."/>
            <person name="Labutti K."/>
            <person name="Lipzen A."/>
            <person name="Ng V."/>
            <person name="Sandor L."/>
            <person name="Barry K."/>
            <person name="Martinez A.T."/>
            <person name="Xiao Y."/>
            <person name="Gibbons J.G."/>
            <person name="Terashima K."/>
            <person name="Hibbett D.S."/>
            <person name="Grigoriev I.V."/>
        </authorList>
    </citation>
    <scope>NUCLEOTIDE SEQUENCE</scope>
    <source>
        <strain evidence="2">TFB9207</strain>
    </source>
</reference>
<dbReference type="SUPFAM" id="SSF54695">
    <property type="entry name" value="POZ domain"/>
    <property type="match status" value="1"/>
</dbReference>
<protein>
    <recommendedName>
        <fullName evidence="1">BTB domain-containing protein</fullName>
    </recommendedName>
</protein>
<dbReference type="InterPro" id="IPR011333">
    <property type="entry name" value="SKP1/BTB/POZ_sf"/>
</dbReference>
<name>A0AA38P2M6_9AGAR</name>
<feature type="domain" description="BTB" evidence="1">
    <location>
        <begin position="8"/>
        <end position="109"/>
    </location>
</feature>
<evidence type="ECO:0000313" key="2">
    <source>
        <dbReference type="EMBL" id="KAJ3835149.1"/>
    </source>
</evidence>